<evidence type="ECO:0000259" key="4">
    <source>
        <dbReference type="Pfam" id="PF01826"/>
    </source>
</evidence>
<dbReference type="InterPro" id="IPR036084">
    <property type="entry name" value="Ser_inhib-like_sf"/>
</dbReference>
<organism evidence="5 6">
    <name type="scientific">Polypedilum vanderplanki</name>
    <name type="common">Sleeping chironomid midge</name>
    <dbReference type="NCBI Taxonomy" id="319348"/>
    <lineage>
        <taxon>Eukaryota</taxon>
        <taxon>Metazoa</taxon>
        <taxon>Ecdysozoa</taxon>
        <taxon>Arthropoda</taxon>
        <taxon>Hexapoda</taxon>
        <taxon>Insecta</taxon>
        <taxon>Pterygota</taxon>
        <taxon>Neoptera</taxon>
        <taxon>Endopterygota</taxon>
        <taxon>Diptera</taxon>
        <taxon>Nematocera</taxon>
        <taxon>Chironomoidea</taxon>
        <taxon>Chironomidae</taxon>
        <taxon>Chironominae</taxon>
        <taxon>Polypedilum</taxon>
        <taxon>Polypedilum</taxon>
    </lineage>
</organism>
<keyword evidence="2" id="KW-1015">Disulfide bond</keyword>
<dbReference type="Proteomes" id="UP001107558">
    <property type="component" value="Chromosome 2"/>
</dbReference>
<dbReference type="PANTHER" id="PTHR23259">
    <property type="entry name" value="RIDDLE"/>
    <property type="match status" value="1"/>
</dbReference>
<comment type="caution">
    <text evidence="5">The sequence shown here is derived from an EMBL/GenBank/DDBJ whole genome shotgun (WGS) entry which is preliminary data.</text>
</comment>
<dbReference type="Pfam" id="PF01826">
    <property type="entry name" value="TIL"/>
    <property type="match status" value="2"/>
</dbReference>
<dbReference type="SUPFAM" id="SSF57567">
    <property type="entry name" value="Serine protease inhibitors"/>
    <property type="match status" value="3"/>
</dbReference>
<dbReference type="GO" id="GO:0030414">
    <property type="term" value="F:peptidase inhibitor activity"/>
    <property type="evidence" value="ECO:0007669"/>
    <property type="project" value="UniProtKB-KW"/>
</dbReference>
<keyword evidence="3" id="KW-0732">Signal</keyword>
<name>A0A9J6CBS5_POLVA</name>
<dbReference type="CDD" id="cd19941">
    <property type="entry name" value="TIL"/>
    <property type="match status" value="2"/>
</dbReference>
<protein>
    <recommendedName>
        <fullName evidence="4">TIL domain-containing protein</fullName>
    </recommendedName>
</protein>
<dbReference type="Gene3D" id="2.10.25.10">
    <property type="entry name" value="Laminin"/>
    <property type="match status" value="3"/>
</dbReference>
<keyword evidence="1" id="KW-0646">Protease inhibitor</keyword>
<feature type="domain" description="TIL" evidence="4">
    <location>
        <begin position="191"/>
        <end position="244"/>
    </location>
</feature>
<dbReference type="InterPro" id="IPR002919">
    <property type="entry name" value="TIL_dom"/>
</dbReference>
<dbReference type="OrthoDB" id="6236007at2759"/>
<evidence type="ECO:0000256" key="2">
    <source>
        <dbReference type="ARBA" id="ARBA00023157"/>
    </source>
</evidence>
<dbReference type="InterPro" id="IPR051368">
    <property type="entry name" value="SerProtInhib-TIL_Domain"/>
</dbReference>
<accession>A0A9J6CBS5</accession>
<evidence type="ECO:0000313" key="5">
    <source>
        <dbReference type="EMBL" id="KAG5679447.1"/>
    </source>
</evidence>
<keyword evidence="6" id="KW-1185">Reference proteome</keyword>
<gene>
    <name evidence="5" type="ORF">PVAND_009012</name>
</gene>
<dbReference type="PANTHER" id="PTHR23259:SF70">
    <property type="entry name" value="ACCESSORY GLAND PROTEIN ACP62F-RELATED"/>
    <property type="match status" value="1"/>
</dbReference>
<proteinExistence type="predicted"/>
<evidence type="ECO:0000256" key="3">
    <source>
        <dbReference type="SAM" id="SignalP"/>
    </source>
</evidence>
<evidence type="ECO:0000313" key="6">
    <source>
        <dbReference type="Proteomes" id="UP001107558"/>
    </source>
</evidence>
<dbReference type="EMBL" id="JADBJN010000002">
    <property type="protein sequence ID" value="KAG5679447.1"/>
    <property type="molecule type" value="Genomic_DNA"/>
</dbReference>
<feature type="chain" id="PRO_5039915319" description="TIL domain-containing protein" evidence="3">
    <location>
        <begin position="21"/>
        <end position="251"/>
    </location>
</feature>
<feature type="signal peptide" evidence="3">
    <location>
        <begin position="1"/>
        <end position="20"/>
    </location>
</feature>
<evidence type="ECO:0000256" key="1">
    <source>
        <dbReference type="ARBA" id="ARBA00022690"/>
    </source>
</evidence>
<feature type="domain" description="TIL" evidence="4">
    <location>
        <begin position="124"/>
        <end position="184"/>
    </location>
</feature>
<reference evidence="5" key="1">
    <citation type="submission" date="2021-03" db="EMBL/GenBank/DDBJ databases">
        <title>Chromosome level genome of the anhydrobiotic midge Polypedilum vanderplanki.</title>
        <authorList>
            <person name="Yoshida Y."/>
            <person name="Kikawada T."/>
            <person name="Gusev O."/>
        </authorList>
    </citation>
    <scope>NUCLEOTIDE SEQUENCE</scope>
    <source>
        <strain evidence="5">NIAS01</strain>
        <tissue evidence="5">Whole body or cell culture</tissue>
    </source>
</reference>
<sequence>MRNFIVLITTIIVTVVYTTAKRHKCYYLINNCPTLTIPCPIPAFCGNGTIVNRDGGCCCIPQCGLNEVFHEVSSIQADPTCEQRVPFPSNFGGSPGCFCNIGFVRNKDNKCVSTDECPKPKMACNKNETYSECGQIEKCEPNCKSIQEPDNMLLACPAVCKKGCFCKDGYVRDWLRRCIKMIDCPDPECNKAHEVYNSCYSNCNEPTCSSPRDFFCGYQCKRGCFCEKGYVRNKERKCIPYDECPQRKIEL</sequence>
<dbReference type="AlphaFoldDB" id="A0A9J6CBS5"/>